<comment type="caution">
    <text evidence="1">The sequence shown here is derived from an EMBL/GenBank/DDBJ whole genome shotgun (WGS) entry which is preliminary data.</text>
</comment>
<dbReference type="Proteomes" id="UP001367508">
    <property type="component" value="Unassembled WGS sequence"/>
</dbReference>
<reference evidence="1 2" key="1">
    <citation type="submission" date="2024-01" db="EMBL/GenBank/DDBJ databases">
        <title>The genomes of 5 underutilized Papilionoideae crops provide insights into root nodulation and disease resistanc.</title>
        <authorList>
            <person name="Jiang F."/>
        </authorList>
    </citation>
    <scope>NUCLEOTIDE SEQUENCE [LARGE SCALE GENOMIC DNA]</scope>
    <source>
        <strain evidence="1">LVBAO_FW01</strain>
        <tissue evidence="1">Leaves</tissue>
    </source>
</reference>
<keyword evidence="2" id="KW-1185">Reference proteome</keyword>
<proteinExistence type="predicted"/>
<evidence type="ECO:0000313" key="2">
    <source>
        <dbReference type="Proteomes" id="UP001367508"/>
    </source>
</evidence>
<accession>A0AAN9L987</accession>
<gene>
    <name evidence="1" type="ORF">VNO77_23193</name>
</gene>
<organism evidence="1 2">
    <name type="scientific">Canavalia gladiata</name>
    <name type="common">Sword bean</name>
    <name type="synonym">Dolichos gladiatus</name>
    <dbReference type="NCBI Taxonomy" id="3824"/>
    <lineage>
        <taxon>Eukaryota</taxon>
        <taxon>Viridiplantae</taxon>
        <taxon>Streptophyta</taxon>
        <taxon>Embryophyta</taxon>
        <taxon>Tracheophyta</taxon>
        <taxon>Spermatophyta</taxon>
        <taxon>Magnoliopsida</taxon>
        <taxon>eudicotyledons</taxon>
        <taxon>Gunneridae</taxon>
        <taxon>Pentapetalae</taxon>
        <taxon>rosids</taxon>
        <taxon>fabids</taxon>
        <taxon>Fabales</taxon>
        <taxon>Fabaceae</taxon>
        <taxon>Papilionoideae</taxon>
        <taxon>50 kb inversion clade</taxon>
        <taxon>NPAAA clade</taxon>
        <taxon>indigoferoid/millettioid clade</taxon>
        <taxon>Phaseoleae</taxon>
        <taxon>Canavalia</taxon>
    </lineage>
</organism>
<evidence type="ECO:0000313" key="1">
    <source>
        <dbReference type="EMBL" id="KAK7329048.1"/>
    </source>
</evidence>
<dbReference type="EMBL" id="JAYMYQ010000005">
    <property type="protein sequence ID" value="KAK7329048.1"/>
    <property type="molecule type" value="Genomic_DNA"/>
</dbReference>
<protein>
    <submittedName>
        <fullName evidence="1">Uncharacterized protein</fullName>
    </submittedName>
</protein>
<name>A0AAN9L987_CANGL</name>
<dbReference type="AlphaFoldDB" id="A0AAN9L987"/>
<sequence length="105" mass="11882">MIRRLLKSGSRFITGAPPWVGLSGDSLHNDLFDSDGGYQESQRQVFGFELTIRPFCELVGTVLDATIRNRLSREDLRRWSPNQRREAAFALLPRSTSCTISKSHS</sequence>